<keyword evidence="1" id="KW-1133">Transmembrane helix</keyword>
<accession>A0AAE3YIA2</accession>
<sequence length="156" mass="17348">MNHHGFWLIGVCAALAGLALFGTLGIRMASRVRRRQLRRTLGAFPALLLRDGVWHEGTAHTRPDAIHWYKDASVRPGSCLRLGRRRLDMQRLAPESALTRSVRDSGGPERHGWVVVRFSSPDLVYDEFLAMDFAASAGVCAWIEALGVVGLGDWRE</sequence>
<evidence type="ECO:0000313" key="3">
    <source>
        <dbReference type="Proteomes" id="UP001247307"/>
    </source>
</evidence>
<evidence type="ECO:0008006" key="4">
    <source>
        <dbReference type="Google" id="ProtNLM"/>
    </source>
</evidence>
<dbReference type="InterPro" id="IPR019675">
    <property type="entry name" value="DUF2550"/>
</dbReference>
<feature type="transmembrane region" description="Helical" evidence="1">
    <location>
        <begin position="6"/>
        <end position="29"/>
    </location>
</feature>
<evidence type="ECO:0000313" key="2">
    <source>
        <dbReference type="EMBL" id="MDR6892782.1"/>
    </source>
</evidence>
<protein>
    <recommendedName>
        <fullName evidence="4">DUF2550 family protein</fullName>
    </recommendedName>
</protein>
<dbReference type="Pfam" id="PF10739">
    <property type="entry name" value="DUF2550"/>
    <property type="match status" value="1"/>
</dbReference>
<reference evidence="2" key="1">
    <citation type="submission" date="2023-07" db="EMBL/GenBank/DDBJ databases">
        <title>Sequencing the genomes of 1000 actinobacteria strains.</title>
        <authorList>
            <person name="Klenk H.-P."/>
        </authorList>
    </citation>
    <scope>NUCLEOTIDE SEQUENCE</scope>
    <source>
        <strain evidence="2">DSM 13988</strain>
    </source>
</reference>
<keyword evidence="1" id="KW-0472">Membrane</keyword>
<dbReference type="EMBL" id="JAVDUI010000001">
    <property type="protein sequence ID" value="MDR6892782.1"/>
    <property type="molecule type" value="Genomic_DNA"/>
</dbReference>
<proteinExistence type="predicted"/>
<comment type="caution">
    <text evidence="2">The sequence shown here is derived from an EMBL/GenBank/DDBJ whole genome shotgun (WGS) entry which is preliminary data.</text>
</comment>
<evidence type="ECO:0000256" key="1">
    <source>
        <dbReference type="SAM" id="Phobius"/>
    </source>
</evidence>
<dbReference type="Proteomes" id="UP001247307">
    <property type="component" value="Unassembled WGS sequence"/>
</dbReference>
<keyword evidence="3" id="KW-1185">Reference proteome</keyword>
<keyword evidence="1" id="KW-0812">Transmembrane</keyword>
<dbReference type="AlphaFoldDB" id="A0AAE3YIA2"/>
<gene>
    <name evidence="2" type="ORF">J2S35_001722</name>
</gene>
<organism evidence="2 3">
    <name type="scientific">Falsarthrobacter nasiphocae</name>
    <dbReference type="NCBI Taxonomy" id="189863"/>
    <lineage>
        <taxon>Bacteria</taxon>
        <taxon>Bacillati</taxon>
        <taxon>Actinomycetota</taxon>
        <taxon>Actinomycetes</taxon>
        <taxon>Micrococcales</taxon>
        <taxon>Micrococcaceae</taxon>
        <taxon>Falsarthrobacter</taxon>
    </lineage>
</organism>
<name>A0AAE3YIA2_9MICC</name>